<comment type="caution">
    <text evidence="1">The sequence shown here is derived from an EMBL/GenBank/DDBJ whole genome shotgun (WGS) entry which is preliminary data.</text>
</comment>
<dbReference type="PANTHER" id="PTHR35802:SF1">
    <property type="entry name" value="PROTEASE SYNTHASE AND SPORULATION PROTEIN PAI 2"/>
    <property type="match status" value="1"/>
</dbReference>
<accession>A0A3N0GLK8</accession>
<organism evidence="1 2">
    <name type="scientific">Nocardioides pocheonensis</name>
    <dbReference type="NCBI Taxonomy" id="661485"/>
    <lineage>
        <taxon>Bacteria</taxon>
        <taxon>Bacillati</taxon>
        <taxon>Actinomycetota</taxon>
        <taxon>Actinomycetes</taxon>
        <taxon>Propionibacteriales</taxon>
        <taxon>Nocardioidaceae</taxon>
        <taxon>Nocardioides</taxon>
    </lineage>
</organism>
<proteinExistence type="predicted"/>
<dbReference type="EMBL" id="RJSF01000043">
    <property type="protein sequence ID" value="RNM12940.1"/>
    <property type="molecule type" value="Genomic_DNA"/>
</dbReference>
<evidence type="ECO:0000313" key="1">
    <source>
        <dbReference type="EMBL" id="RNM12940.1"/>
    </source>
</evidence>
<dbReference type="AlphaFoldDB" id="A0A3N0GLK8"/>
<name>A0A3N0GLK8_9ACTN</name>
<dbReference type="PIRSF" id="PIRSF010372">
    <property type="entry name" value="PaiB"/>
    <property type="match status" value="1"/>
</dbReference>
<keyword evidence="2" id="KW-1185">Reference proteome</keyword>
<protein>
    <submittedName>
        <fullName evidence="1">FMN-binding negative transcriptional regulator</fullName>
    </submittedName>
</protein>
<dbReference type="SUPFAM" id="SSF50475">
    <property type="entry name" value="FMN-binding split barrel"/>
    <property type="match status" value="1"/>
</dbReference>
<gene>
    <name evidence="1" type="ORF">EFL26_15990</name>
</gene>
<dbReference type="OrthoDB" id="9794948at2"/>
<evidence type="ECO:0000313" key="2">
    <source>
        <dbReference type="Proteomes" id="UP000279994"/>
    </source>
</evidence>
<sequence>MYLPHFNRMDAEDVASFLDAVGTAELVTVGPDGYPVATLLPFVREDDRLLMHLARANAHWQAIEPGTPALAIVAGPQAYVSPAWYATKHEHGRVVPTWNYSAVHLTGTVTTHHDEDWLRDLVGRLTHLHEHGRADPWAVEDAPADYVRKQLRAIVGIELAVERVEAKAKLSQNRSDADRAGVVRGLEEEAGAAGIFVAGAMRRLEDRR</sequence>
<dbReference type="RefSeq" id="WP_123223916.1">
    <property type="nucleotide sequence ID" value="NZ_RJSF01000043.1"/>
</dbReference>
<dbReference type="InterPro" id="IPR007396">
    <property type="entry name" value="TR_PAI2-type"/>
</dbReference>
<dbReference type="Pfam" id="PF04299">
    <property type="entry name" value="FMN_bind_2"/>
    <property type="match status" value="1"/>
</dbReference>
<dbReference type="Proteomes" id="UP000279994">
    <property type="component" value="Unassembled WGS sequence"/>
</dbReference>
<dbReference type="InterPro" id="IPR012349">
    <property type="entry name" value="Split_barrel_FMN-bd"/>
</dbReference>
<reference evidence="1 2" key="1">
    <citation type="submission" date="2018-11" db="EMBL/GenBank/DDBJ databases">
        <authorList>
            <person name="Li F."/>
        </authorList>
    </citation>
    <scope>NUCLEOTIDE SEQUENCE [LARGE SCALE GENOMIC DNA]</scope>
    <source>
        <strain evidence="1 2">Gsoil 818</strain>
    </source>
</reference>
<dbReference type="PANTHER" id="PTHR35802">
    <property type="entry name" value="PROTEASE SYNTHASE AND SPORULATION PROTEIN PAI 2"/>
    <property type="match status" value="1"/>
</dbReference>
<dbReference type="Gene3D" id="2.30.110.10">
    <property type="entry name" value="Electron Transport, Fmn-binding Protein, Chain A"/>
    <property type="match status" value="1"/>
</dbReference>